<dbReference type="Pfam" id="PF14144">
    <property type="entry name" value="DOG1"/>
    <property type="match status" value="1"/>
</dbReference>
<keyword evidence="2" id="KW-0805">Transcription regulation</keyword>
<dbReference type="InterPro" id="IPR025422">
    <property type="entry name" value="TGA_domain"/>
</dbReference>
<protein>
    <submittedName>
        <fullName evidence="10">Uncharacterized protein</fullName>
    </submittedName>
</protein>
<dbReference type="PROSITE" id="PS51806">
    <property type="entry name" value="DOG1"/>
    <property type="match status" value="1"/>
</dbReference>
<dbReference type="Pfam" id="PF00627">
    <property type="entry name" value="UBA"/>
    <property type="match status" value="1"/>
</dbReference>
<keyword evidence="6" id="KW-0539">Nucleus</keyword>
<evidence type="ECO:0000256" key="2">
    <source>
        <dbReference type="ARBA" id="ARBA00023015"/>
    </source>
</evidence>
<evidence type="ECO:0000256" key="4">
    <source>
        <dbReference type="ARBA" id="ARBA00023159"/>
    </source>
</evidence>
<evidence type="ECO:0000256" key="6">
    <source>
        <dbReference type="ARBA" id="ARBA00023242"/>
    </source>
</evidence>
<dbReference type="Pfam" id="PF03108">
    <property type="entry name" value="DBD_Tnp_Mut"/>
    <property type="match status" value="1"/>
</dbReference>
<keyword evidence="4" id="KW-0010">Activator</keyword>
<gene>
    <name evidence="10" type="ORF">SO802_009746</name>
</gene>
<dbReference type="GO" id="GO:0043565">
    <property type="term" value="F:sequence-specific DNA binding"/>
    <property type="evidence" value="ECO:0007669"/>
    <property type="project" value="InterPro"/>
</dbReference>
<dbReference type="CDD" id="cd14309">
    <property type="entry name" value="UBA_scDdi1_like"/>
    <property type="match status" value="1"/>
</dbReference>
<feature type="region of interest" description="Disordered" evidence="7">
    <location>
        <begin position="457"/>
        <end position="538"/>
    </location>
</feature>
<dbReference type="InterPro" id="IPR004332">
    <property type="entry name" value="Transposase_MuDR"/>
</dbReference>
<feature type="compositionally biased region" description="Low complexity" evidence="7">
    <location>
        <begin position="529"/>
        <end position="538"/>
    </location>
</feature>
<feature type="compositionally biased region" description="Basic and acidic residues" evidence="7">
    <location>
        <begin position="512"/>
        <end position="522"/>
    </location>
</feature>
<name>A0AAW2DF80_9ROSI</name>
<dbReference type="InterPro" id="IPR009060">
    <property type="entry name" value="UBA-like_sf"/>
</dbReference>
<dbReference type="GO" id="GO:0005634">
    <property type="term" value="C:nucleus"/>
    <property type="evidence" value="ECO:0007669"/>
    <property type="project" value="UniProtKB-SubCell"/>
</dbReference>
<dbReference type="AlphaFoldDB" id="A0AAW2DF80"/>
<dbReference type="SUPFAM" id="SSF46934">
    <property type="entry name" value="UBA-like"/>
    <property type="match status" value="1"/>
</dbReference>
<evidence type="ECO:0000313" key="11">
    <source>
        <dbReference type="Proteomes" id="UP001459277"/>
    </source>
</evidence>
<evidence type="ECO:0000256" key="7">
    <source>
        <dbReference type="SAM" id="MobiDB-lite"/>
    </source>
</evidence>
<feature type="domain" description="DOG1" evidence="9">
    <location>
        <begin position="543"/>
        <end position="674"/>
    </location>
</feature>
<comment type="caution">
    <text evidence="10">The sequence shown here is derived from an EMBL/GenBank/DDBJ whole genome shotgun (WGS) entry which is preliminary data.</text>
</comment>
<keyword evidence="3" id="KW-0238">DNA-binding</keyword>
<feature type="domain" description="UBA" evidence="8">
    <location>
        <begin position="633"/>
        <end position="674"/>
    </location>
</feature>
<accession>A0AAW2DF80</accession>
<dbReference type="PANTHER" id="PTHR45693">
    <property type="entry name" value="TRANSCRIPTION FACTOR TGA9"/>
    <property type="match status" value="1"/>
</dbReference>
<reference evidence="10 11" key="1">
    <citation type="submission" date="2024-01" db="EMBL/GenBank/DDBJ databases">
        <title>A telomere-to-telomere, gap-free genome of sweet tea (Lithocarpus litseifolius).</title>
        <authorList>
            <person name="Zhou J."/>
        </authorList>
    </citation>
    <scope>NUCLEOTIDE SEQUENCE [LARGE SCALE GENOMIC DNA]</scope>
    <source>
        <strain evidence="10">Zhou-2022a</strain>
        <tissue evidence="10">Leaf</tissue>
    </source>
</reference>
<comment type="subcellular location">
    <subcellularLocation>
        <location evidence="1">Nucleus</location>
    </subcellularLocation>
</comment>
<dbReference type="GO" id="GO:0006351">
    <property type="term" value="P:DNA-templated transcription"/>
    <property type="evidence" value="ECO:0007669"/>
    <property type="project" value="InterPro"/>
</dbReference>
<proteinExistence type="predicted"/>
<dbReference type="PROSITE" id="PS50030">
    <property type="entry name" value="UBA"/>
    <property type="match status" value="1"/>
</dbReference>
<dbReference type="SMART" id="SM00165">
    <property type="entry name" value="UBA"/>
    <property type="match status" value="1"/>
</dbReference>
<organism evidence="10 11">
    <name type="scientific">Lithocarpus litseifolius</name>
    <dbReference type="NCBI Taxonomy" id="425828"/>
    <lineage>
        <taxon>Eukaryota</taxon>
        <taxon>Viridiplantae</taxon>
        <taxon>Streptophyta</taxon>
        <taxon>Embryophyta</taxon>
        <taxon>Tracheophyta</taxon>
        <taxon>Spermatophyta</taxon>
        <taxon>Magnoliopsida</taxon>
        <taxon>eudicotyledons</taxon>
        <taxon>Gunneridae</taxon>
        <taxon>Pentapetalae</taxon>
        <taxon>rosids</taxon>
        <taxon>fabids</taxon>
        <taxon>Fagales</taxon>
        <taxon>Fagaceae</taxon>
        <taxon>Lithocarpus</taxon>
    </lineage>
</organism>
<evidence type="ECO:0000313" key="10">
    <source>
        <dbReference type="EMBL" id="KAL0008244.1"/>
    </source>
</evidence>
<keyword evidence="11" id="KW-1185">Reference proteome</keyword>
<sequence length="674" mass="75195">MGPRLSIECFFIPHLYPSTIIYGPIKELLKEDNPTVYRETSIQDFIAYYDEKGLNGNSDLTPRVFIQSVMDSHFFYVYYDGEMYYHELHGLSYQGSNQKQKCVKVKRGIGLMNLQRRIFKVMGLDHSRHNISIVYRAPQWVVDTQVFYNSLQLSGGTEVKMMWEVVEQMVARGFIGSDLYVTVEPASYQGWAENTGDGYGSEPWQTFPHVNSTKEEEGPQQVHEGEQLSPDELHGGTSPNFEDDGLGDDATNIDVTRDDFEELLDTMGEHEDVDHIEDVVVEENRDTCPGPDPTPEWFTKNTWDNMFDPSPVMQAEVSSWTPGEQLMKGMVFTTKLVVRHALTWYAGRENFSFKTEHSDSERLMVSCEDDSCPCGTEGNAIGSSPIAEFGTFEQSLGFRIEDAADLSRNPLYNQVKSSSQTPVTEVQFATLNKSLASSDINLSAAIVGSQTLSLQKESQSNLVSTSSGHRENWGESTMAEASPRTDTSTDDIDDKNQRHERGQLAAVTAPDSSDKSKEKSGDQKGIFISSSGDQSQSMSGNGALAFDVEYARWLEEHNRHISELRAAVNSHAGNTELRTIVDNATAHFDDIFRLKGLAAKADVFHILSGMWKTPAERCFMWIGGFRSSELLKGPDFEAKVAKLLELGFGREAVIQALKLFNGNEDQAAGFLFGG</sequence>
<dbReference type="PANTHER" id="PTHR45693:SF15">
    <property type="entry name" value="TGACG-SEQUENCE-SPECIFIC DNA-BINDING PROTEIN TGA-2.1"/>
    <property type="match status" value="1"/>
</dbReference>
<evidence type="ECO:0000256" key="5">
    <source>
        <dbReference type="ARBA" id="ARBA00023163"/>
    </source>
</evidence>
<keyword evidence="5" id="KW-0804">Transcription</keyword>
<feature type="compositionally biased region" description="Polar residues" evidence="7">
    <location>
        <begin position="457"/>
        <end position="467"/>
    </location>
</feature>
<dbReference type="Proteomes" id="UP001459277">
    <property type="component" value="Unassembled WGS sequence"/>
</dbReference>
<feature type="compositionally biased region" description="Basic and acidic residues" evidence="7">
    <location>
        <begin position="212"/>
        <end position="234"/>
    </location>
</feature>
<dbReference type="Gene3D" id="1.10.8.10">
    <property type="entry name" value="DNA helicase RuvA subunit, C-terminal domain"/>
    <property type="match status" value="1"/>
</dbReference>
<dbReference type="EMBL" id="JAZDWU010000003">
    <property type="protein sequence ID" value="KAL0008244.1"/>
    <property type="molecule type" value="Genomic_DNA"/>
</dbReference>
<evidence type="ECO:0000259" key="8">
    <source>
        <dbReference type="PROSITE" id="PS50030"/>
    </source>
</evidence>
<dbReference type="InterPro" id="IPR015940">
    <property type="entry name" value="UBA"/>
</dbReference>
<evidence type="ECO:0000256" key="1">
    <source>
        <dbReference type="ARBA" id="ARBA00004123"/>
    </source>
</evidence>
<evidence type="ECO:0000259" key="9">
    <source>
        <dbReference type="PROSITE" id="PS51806"/>
    </source>
</evidence>
<evidence type="ECO:0000256" key="3">
    <source>
        <dbReference type="ARBA" id="ARBA00023125"/>
    </source>
</evidence>
<feature type="region of interest" description="Disordered" evidence="7">
    <location>
        <begin position="197"/>
        <end position="252"/>
    </location>
</feature>